<reference evidence="1 2" key="1">
    <citation type="journal article" date="2019" name="Nat. Med.">
        <title>A library of human gut bacterial isolates paired with longitudinal multiomics data enables mechanistic microbiome research.</title>
        <authorList>
            <person name="Poyet M."/>
            <person name="Groussin M."/>
            <person name="Gibbons S.M."/>
            <person name="Avila-Pacheco J."/>
            <person name="Jiang X."/>
            <person name="Kearney S.M."/>
            <person name="Perrotta A.R."/>
            <person name="Berdy B."/>
            <person name="Zhao S."/>
            <person name="Lieberman T.D."/>
            <person name="Swanson P.K."/>
            <person name="Smith M."/>
            <person name="Roesemann S."/>
            <person name="Alexander J.E."/>
            <person name="Rich S.A."/>
            <person name="Livny J."/>
            <person name="Vlamakis H."/>
            <person name="Clish C."/>
            <person name="Bullock K."/>
            <person name="Deik A."/>
            <person name="Scott J."/>
            <person name="Pierce K.A."/>
            <person name="Xavier R.J."/>
            <person name="Alm E.J."/>
        </authorList>
    </citation>
    <scope>NUCLEOTIDE SEQUENCE [LARGE SCALE GENOMIC DNA]</scope>
    <source>
        <strain evidence="1 2">BIOML-A2</strain>
    </source>
</reference>
<protein>
    <submittedName>
        <fullName evidence="1">Uncharacterized protein</fullName>
    </submittedName>
</protein>
<gene>
    <name evidence="1" type="ORF">GMD42_07035</name>
</gene>
<evidence type="ECO:0000313" key="2">
    <source>
        <dbReference type="Proteomes" id="UP000462362"/>
    </source>
</evidence>
<dbReference type="Proteomes" id="UP000462362">
    <property type="component" value="Unassembled WGS sequence"/>
</dbReference>
<dbReference type="EMBL" id="WNCL01000017">
    <property type="protein sequence ID" value="MTU43376.1"/>
    <property type="molecule type" value="Genomic_DNA"/>
</dbReference>
<sequence length="171" mass="19572">MGYNHYFSRTVSLSEEQAAQLCENAAKIVTYWFDHTRNSAEIFAKKEKHSGRWDEFLDSSHNQLKILESDDNREEKLVGLWKKCNAICIHPDYETVPSEDFYFPFDGDSFSFCKTNHAVGFGPLVYGLFYFLKLSGVGRVFTDGQSAETRAGRKLVKAVFPELFTKIESGK</sequence>
<dbReference type="RefSeq" id="WP_155177866.1">
    <property type="nucleotide sequence ID" value="NZ_WNCL01000017.1"/>
</dbReference>
<organism evidence="1 2">
    <name type="scientific">Parasutterella excrementihominis</name>
    <dbReference type="NCBI Taxonomy" id="487175"/>
    <lineage>
        <taxon>Bacteria</taxon>
        <taxon>Pseudomonadati</taxon>
        <taxon>Pseudomonadota</taxon>
        <taxon>Betaproteobacteria</taxon>
        <taxon>Burkholderiales</taxon>
        <taxon>Sutterellaceae</taxon>
        <taxon>Parasutterella</taxon>
    </lineage>
</organism>
<accession>A0A844LG03</accession>
<name>A0A844LG03_9BURK</name>
<comment type="caution">
    <text evidence="1">The sequence shown here is derived from an EMBL/GenBank/DDBJ whole genome shotgun (WGS) entry which is preliminary data.</text>
</comment>
<dbReference type="AlphaFoldDB" id="A0A844LG03"/>
<evidence type="ECO:0000313" key="1">
    <source>
        <dbReference type="EMBL" id="MTU43376.1"/>
    </source>
</evidence>
<proteinExistence type="predicted"/>